<sequence length="174" mass="20293">MDLCRLTLESNFASENLHSMENWCFNQCRRSSEVSNWLSNTTEAKNLKMNHIIPSTVPNNETYLQYEPSSQLKNQLNNQFLNTFNDQEASHSQRVKYTCMNLKNGFNMKSFHNDASSVSEWLHKNESDHAKCITQPLKQAPTYTAPSDFIKQSFNSFLVKENKNNWLYCNPQTH</sequence>
<reference evidence="1 2" key="1">
    <citation type="submission" date="2013-11" db="EMBL/GenBank/DDBJ databases">
        <title>Genome sequencing of Stegodyphus mimosarum.</title>
        <authorList>
            <person name="Bechsgaard J."/>
        </authorList>
    </citation>
    <scope>NUCLEOTIDE SEQUENCE [LARGE SCALE GENOMIC DNA]</scope>
</reference>
<proteinExistence type="predicted"/>
<evidence type="ECO:0000313" key="1">
    <source>
        <dbReference type="EMBL" id="KFM76933.1"/>
    </source>
</evidence>
<dbReference type="AlphaFoldDB" id="A0A087UHU4"/>
<accession>A0A087UHU4</accession>
<dbReference type="EMBL" id="KK119861">
    <property type="protein sequence ID" value="KFM76933.1"/>
    <property type="molecule type" value="Genomic_DNA"/>
</dbReference>
<keyword evidence="2" id="KW-1185">Reference proteome</keyword>
<dbReference type="OrthoDB" id="10418635at2759"/>
<feature type="non-terminal residue" evidence="1">
    <location>
        <position position="174"/>
    </location>
</feature>
<gene>
    <name evidence="1" type="ORF">X975_20985</name>
</gene>
<protein>
    <submittedName>
        <fullName evidence="1">Uncharacterized protein</fullName>
    </submittedName>
</protein>
<evidence type="ECO:0000313" key="2">
    <source>
        <dbReference type="Proteomes" id="UP000054359"/>
    </source>
</evidence>
<organism evidence="1 2">
    <name type="scientific">Stegodyphus mimosarum</name>
    <name type="common">African social velvet spider</name>
    <dbReference type="NCBI Taxonomy" id="407821"/>
    <lineage>
        <taxon>Eukaryota</taxon>
        <taxon>Metazoa</taxon>
        <taxon>Ecdysozoa</taxon>
        <taxon>Arthropoda</taxon>
        <taxon>Chelicerata</taxon>
        <taxon>Arachnida</taxon>
        <taxon>Araneae</taxon>
        <taxon>Araneomorphae</taxon>
        <taxon>Entelegynae</taxon>
        <taxon>Eresoidea</taxon>
        <taxon>Eresidae</taxon>
        <taxon>Stegodyphus</taxon>
    </lineage>
</organism>
<name>A0A087UHU4_STEMI</name>
<dbReference type="Proteomes" id="UP000054359">
    <property type="component" value="Unassembled WGS sequence"/>
</dbReference>